<gene>
    <name evidence="2" type="ORF">SARC_11355</name>
</gene>
<organism evidence="2 3">
    <name type="scientific">Sphaeroforma arctica JP610</name>
    <dbReference type="NCBI Taxonomy" id="667725"/>
    <lineage>
        <taxon>Eukaryota</taxon>
        <taxon>Ichthyosporea</taxon>
        <taxon>Ichthyophonida</taxon>
        <taxon>Sphaeroforma</taxon>
    </lineage>
</organism>
<protein>
    <submittedName>
        <fullName evidence="2">Uncharacterized protein</fullName>
    </submittedName>
</protein>
<dbReference type="Proteomes" id="UP000054560">
    <property type="component" value="Unassembled WGS sequence"/>
</dbReference>
<name>A0A0L0FH85_9EUKA</name>
<sequence length="128" mass="14586">DLKYSDITVVFAHREITVNQYHVLGQCTINLGSLLQDEYAYDKVHHIDLPILKYSNKRGTMRCSLVLNKSASQWKNSYGEVIKNRKQKKTERMKAAKKEPESKASAKDSKGKQAVHRGTHISKDLVIS</sequence>
<proteinExistence type="predicted"/>
<dbReference type="EMBL" id="KQ243241">
    <property type="protein sequence ID" value="KNC76132.1"/>
    <property type="molecule type" value="Genomic_DNA"/>
</dbReference>
<evidence type="ECO:0000256" key="1">
    <source>
        <dbReference type="SAM" id="MobiDB-lite"/>
    </source>
</evidence>
<evidence type="ECO:0000313" key="3">
    <source>
        <dbReference type="Proteomes" id="UP000054560"/>
    </source>
</evidence>
<dbReference type="AlphaFoldDB" id="A0A0L0FH85"/>
<feature type="non-terminal residue" evidence="2">
    <location>
        <position position="1"/>
    </location>
</feature>
<evidence type="ECO:0000313" key="2">
    <source>
        <dbReference type="EMBL" id="KNC76132.1"/>
    </source>
</evidence>
<keyword evidence="3" id="KW-1185">Reference proteome</keyword>
<reference evidence="2 3" key="1">
    <citation type="submission" date="2011-02" db="EMBL/GenBank/DDBJ databases">
        <title>The Genome Sequence of Sphaeroforma arctica JP610.</title>
        <authorList>
            <consortium name="The Broad Institute Genome Sequencing Platform"/>
            <person name="Russ C."/>
            <person name="Cuomo C."/>
            <person name="Young S.K."/>
            <person name="Zeng Q."/>
            <person name="Gargeya S."/>
            <person name="Alvarado L."/>
            <person name="Berlin A."/>
            <person name="Chapman S.B."/>
            <person name="Chen Z."/>
            <person name="Freedman E."/>
            <person name="Gellesch M."/>
            <person name="Goldberg J."/>
            <person name="Griggs A."/>
            <person name="Gujja S."/>
            <person name="Heilman E."/>
            <person name="Heiman D."/>
            <person name="Howarth C."/>
            <person name="Mehta T."/>
            <person name="Neiman D."/>
            <person name="Pearson M."/>
            <person name="Roberts A."/>
            <person name="Saif S."/>
            <person name="Shea T."/>
            <person name="Shenoy N."/>
            <person name="Sisk P."/>
            <person name="Stolte C."/>
            <person name="Sykes S."/>
            <person name="White J."/>
            <person name="Yandava C."/>
            <person name="Burger G."/>
            <person name="Gray M.W."/>
            <person name="Holland P.W.H."/>
            <person name="King N."/>
            <person name="Lang F.B.F."/>
            <person name="Roger A.J."/>
            <person name="Ruiz-Trillo I."/>
            <person name="Haas B."/>
            <person name="Nusbaum C."/>
            <person name="Birren B."/>
        </authorList>
    </citation>
    <scope>NUCLEOTIDE SEQUENCE [LARGE SCALE GENOMIC DNA]</scope>
    <source>
        <strain evidence="2 3">JP610</strain>
    </source>
</reference>
<dbReference type="RefSeq" id="XP_014150034.1">
    <property type="nucleotide sequence ID" value="XM_014294559.1"/>
</dbReference>
<dbReference type="GeneID" id="25911859"/>
<accession>A0A0L0FH85</accession>
<feature type="compositionally biased region" description="Basic and acidic residues" evidence="1">
    <location>
        <begin position="90"/>
        <end position="111"/>
    </location>
</feature>
<feature type="region of interest" description="Disordered" evidence="1">
    <location>
        <begin position="78"/>
        <end position="128"/>
    </location>
</feature>